<dbReference type="Pfam" id="PF01425">
    <property type="entry name" value="Amidase"/>
    <property type="match status" value="1"/>
</dbReference>
<comment type="similarity">
    <text evidence="1">Belongs to the amidase family.</text>
</comment>
<feature type="compositionally biased region" description="Polar residues" evidence="3">
    <location>
        <begin position="665"/>
        <end position="679"/>
    </location>
</feature>
<dbReference type="AlphaFoldDB" id="A0A428RTL9"/>
<proteinExistence type="inferred from homology"/>
<keyword evidence="6" id="KW-1185">Reference proteome</keyword>
<dbReference type="InterPro" id="IPR036928">
    <property type="entry name" value="AS_sf"/>
</dbReference>
<evidence type="ECO:0000313" key="6">
    <source>
        <dbReference type="Proteomes" id="UP000287144"/>
    </source>
</evidence>
<dbReference type="PANTHER" id="PTHR46072">
    <property type="entry name" value="AMIDASE-RELATED-RELATED"/>
    <property type="match status" value="1"/>
</dbReference>
<name>A0A428RTL9_9HYPO</name>
<dbReference type="EMBL" id="NKCK01000510">
    <property type="protein sequence ID" value="RSL80750.1"/>
    <property type="molecule type" value="Genomic_DNA"/>
</dbReference>
<evidence type="ECO:0000256" key="3">
    <source>
        <dbReference type="SAM" id="MobiDB-lite"/>
    </source>
</evidence>
<dbReference type="Gene3D" id="3.90.1300.10">
    <property type="entry name" value="Amidase signature (AS) domain"/>
    <property type="match status" value="1"/>
</dbReference>
<feature type="domain" description="Amidase" evidence="4">
    <location>
        <begin position="119"/>
        <end position="555"/>
    </location>
</feature>
<dbReference type="InterPro" id="IPR023631">
    <property type="entry name" value="Amidase_dom"/>
</dbReference>
<protein>
    <recommendedName>
        <fullName evidence="4">Amidase domain-containing protein</fullName>
    </recommendedName>
</protein>
<feature type="non-terminal residue" evidence="5">
    <location>
        <position position="1"/>
    </location>
</feature>
<dbReference type="SUPFAM" id="SSF75304">
    <property type="entry name" value="Amidase signature (AS) enzymes"/>
    <property type="match status" value="1"/>
</dbReference>
<evidence type="ECO:0000256" key="1">
    <source>
        <dbReference type="ARBA" id="ARBA00009199"/>
    </source>
</evidence>
<organism evidence="5 6">
    <name type="scientific">Fusarium oligoseptatum</name>
    <dbReference type="NCBI Taxonomy" id="2604345"/>
    <lineage>
        <taxon>Eukaryota</taxon>
        <taxon>Fungi</taxon>
        <taxon>Dikarya</taxon>
        <taxon>Ascomycota</taxon>
        <taxon>Pezizomycotina</taxon>
        <taxon>Sordariomycetes</taxon>
        <taxon>Hypocreomycetidae</taxon>
        <taxon>Hypocreales</taxon>
        <taxon>Nectriaceae</taxon>
        <taxon>Fusarium</taxon>
        <taxon>Fusarium solani species complex</taxon>
    </lineage>
</organism>
<feature type="region of interest" description="Disordered" evidence="3">
    <location>
        <begin position="1"/>
        <end position="39"/>
    </location>
</feature>
<evidence type="ECO:0000259" key="4">
    <source>
        <dbReference type="Pfam" id="PF01425"/>
    </source>
</evidence>
<sequence>WEPSRSQGDGLASRFIPGASAVRRPRQPGIAGDSQAATTEEMAEPIWKSIVAQKQAERLSKIPTEWIIPEGILPSPKDQFVQDFPQKSGFFTERELQLTEATASEVVAMIASREWTATEVTTAVCKRTAVALQLINCVTEICFEEGIARAKELDEYLKREGKTVGPLHGLPISLKDQFNLKGLDSTIGYCSYANKPAETNSTLVTLLAEAGAIFYVKSNVPSTLMMGETVNNIFGRTVNPRNRQLTTGGSSGGESALVTFRASFLGVGTDIGGSIRHPSSYTGLYALRPSHGRVSYQNVTNTYLGQEAVRSCAGPMCRSPEDVRLFMSSLVGTKPWLYDPQCLPLPWRTEEEKLPSKLSFGFAMGDGYVTPSPPLRRAMDITKAKLLAAGHEIIEFVPYEMATAAEIIYKNDFVEKWVGHSAGVKPQTAFEAWQNQHQRALLAEKFLNRWQRTAEQTSTGRPIDALIMPSTPFPAIRHGGGYPWQYGTLSPLLDLTTGVFPVTKVDLEKDRVPEDWQPISAKDKEVMDYYGKPENHEDALIGLTLIARRLEEEKVTAMLHVIRNVVFIVLVAGPPEDILKFLREERRRKPSVQLPLHNNVHGRILGAFRLLLLSIPITAASELADDDDLDSLENGVGGIDKNGAVLETGQTRLPRFSNGGRREQGSTAEQDSITGQSVKNLDLAPVPRVQQG</sequence>
<dbReference type="Proteomes" id="UP000287144">
    <property type="component" value="Unassembled WGS sequence"/>
</dbReference>
<comment type="caution">
    <text evidence="5">The sequence shown here is derived from an EMBL/GenBank/DDBJ whole genome shotgun (WGS) entry which is preliminary data.</text>
</comment>
<gene>
    <name evidence="5" type="ORF">CEP52_017330</name>
</gene>
<keyword evidence="2" id="KW-0378">Hydrolase</keyword>
<dbReference type="GO" id="GO:0016787">
    <property type="term" value="F:hydrolase activity"/>
    <property type="evidence" value="ECO:0007669"/>
    <property type="project" value="UniProtKB-KW"/>
</dbReference>
<reference evidence="5 6" key="1">
    <citation type="submission" date="2017-06" db="EMBL/GenBank/DDBJ databases">
        <title>Comparative genomic analysis of Ambrosia Fusariam Clade fungi.</title>
        <authorList>
            <person name="Stajich J.E."/>
            <person name="Carrillo J."/>
            <person name="Kijimoto T."/>
            <person name="Eskalen A."/>
            <person name="O'Donnell K."/>
            <person name="Kasson M."/>
        </authorList>
    </citation>
    <scope>NUCLEOTIDE SEQUENCE [LARGE SCALE GENOMIC DNA]</scope>
    <source>
        <strain evidence="5 6">NRRL62579</strain>
    </source>
</reference>
<dbReference type="PANTHER" id="PTHR46072:SF2">
    <property type="entry name" value="AMIDASE (EUROFUNG)"/>
    <property type="match status" value="1"/>
</dbReference>
<accession>A0A428RTL9</accession>
<evidence type="ECO:0000313" key="5">
    <source>
        <dbReference type="EMBL" id="RSL80750.1"/>
    </source>
</evidence>
<dbReference type="STRING" id="1325735.A0A428RTL9"/>
<evidence type="ECO:0000256" key="2">
    <source>
        <dbReference type="ARBA" id="ARBA00022801"/>
    </source>
</evidence>
<feature type="region of interest" description="Disordered" evidence="3">
    <location>
        <begin position="649"/>
        <end position="692"/>
    </location>
</feature>